<keyword evidence="7" id="KW-1185">Reference proteome</keyword>
<evidence type="ECO:0000256" key="4">
    <source>
        <dbReference type="ARBA" id="ARBA00023180"/>
    </source>
</evidence>
<comment type="similarity">
    <text evidence="2">Belongs to the strictosidine synthase family.</text>
</comment>
<protein>
    <submittedName>
        <fullName evidence="6">Adipocyte plasma membrane-associated protein</fullName>
    </submittedName>
</protein>
<evidence type="ECO:0000256" key="1">
    <source>
        <dbReference type="ARBA" id="ARBA00004116"/>
    </source>
</evidence>
<dbReference type="GO" id="GO:0005773">
    <property type="term" value="C:vacuole"/>
    <property type="evidence" value="ECO:0007669"/>
    <property type="project" value="UniProtKB-SubCell"/>
</dbReference>
<evidence type="ECO:0000256" key="2">
    <source>
        <dbReference type="ARBA" id="ARBA00009191"/>
    </source>
</evidence>
<keyword evidence="3" id="KW-0926">Vacuole</keyword>
<dbReference type="Pfam" id="PF03088">
    <property type="entry name" value="Str_synth"/>
    <property type="match status" value="1"/>
</dbReference>
<dbReference type="STRING" id="157652.A0A371ETT7"/>
<dbReference type="GO" id="GO:0016787">
    <property type="term" value="F:hydrolase activity"/>
    <property type="evidence" value="ECO:0007669"/>
    <property type="project" value="TreeGrafter"/>
</dbReference>
<dbReference type="OrthoDB" id="5307922at2759"/>
<dbReference type="Proteomes" id="UP000257109">
    <property type="component" value="Unassembled WGS sequence"/>
</dbReference>
<evidence type="ECO:0000313" key="7">
    <source>
        <dbReference type="Proteomes" id="UP000257109"/>
    </source>
</evidence>
<keyword evidence="4" id="KW-0325">Glycoprotein</keyword>
<gene>
    <name evidence="6" type="primary">Apmap</name>
    <name evidence="6" type="ORF">CR513_51492</name>
</gene>
<feature type="non-terminal residue" evidence="6">
    <location>
        <position position="422"/>
    </location>
</feature>
<dbReference type="PANTHER" id="PTHR10426">
    <property type="entry name" value="STRICTOSIDINE SYNTHASE-RELATED"/>
    <property type="match status" value="1"/>
</dbReference>
<sequence>MATNLIKASSSLVLAVLVALTVQIFYFSPIDPVLLDIKPVSLTKDNQLQNIIKLGEGLLNEPEDVCVDKEGTLYTATRDGWIKRLPRNGNWENWKHMDSDSIIGITTAKDGGLFVCDVKKGLFKVTEEDGFSVLVSQVNGSQLRFADDVIEASDGNIYFSVVTTKFDPKDWYLDVLEARPHGQLLKYNPTSNETLIVLDNVAFANGVALSKDEDYIVLCETWKYRCLRHWLKGKNKGTTDILIENLPGAPDNINSAPDGSFWIALIQLTSEGLEFVHKYKITKHLVASFPRLINLVNGAKEKAMVVNVATNGKIMKKFDDGDGKVITFVTSALEFEDHLYLGSLNSNFVGKLPLYTSASKSATVVKVDTNGKIIGKYDDKDGKVITFVTMLCGGLRTTFTYVVLIPIYWKITLNQTIETSYV</sequence>
<reference evidence="6" key="1">
    <citation type="submission" date="2018-05" db="EMBL/GenBank/DDBJ databases">
        <title>Draft genome of Mucuna pruriens seed.</title>
        <authorList>
            <person name="Nnadi N.E."/>
            <person name="Vos R."/>
            <person name="Hasami M.H."/>
            <person name="Devisetty U.K."/>
            <person name="Aguiy J.C."/>
        </authorList>
    </citation>
    <scope>NUCLEOTIDE SEQUENCE [LARGE SCALE GENOMIC DNA]</scope>
    <source>
        <strain evidence="6">JCA_2017</strain>
    </source>
</reference>
<organism evidence="6 7">
    <name type="scientific">Mucuna pruriens</name>
    <name type="common">Velvet bean</name>
    <name type="synonym">Dolichos pruriens</name>
    <dbReference type="NCBI Taxonomy" id="157652"/>
    <lineage>
        <taxon>Eukaryota</taxon>
        <taxon>Viridiplantae</taxon>
        <taxon>Streptophyta</taxon>
        <taxon>Embryophyta</taxon>
        <taxon>Tracheophyta</taxon>
        <taxon>Spermatophyta</taxon>
        <taxon>Magnoliopsida</taxon>
        <taxon>eudicotyledons</taxon>
        <taxon>Gunneridae</taxon>
        <taxon>Pentapetalae</taxon>
        <taxon>rosids</taxon>
        <taxon>fabids</taxon>
        <taxon>Fabales</taxon>
        <taxon>Fabaceae</taxon>
        <taxon>Papilionoideae</taxon>
        <taxon>50 kb inversion clade</taxon>
        <taxon>NPAAA clade</taxon>
        <taxon>indigoferoid/millettioid clade</taxon>
        <taxon>Phaseoleae</taxon>
        <taxon>Mucuna</taxon>
    </lineage>
</organism>
<proteinExistence type="inferred from homology"/>
<evidence type="ECO:0000259" key="5">
    <source>
        <dbReference type="Pfam" id="PF03088"/>
    </source>
</evidence>
<comment type="subcellular location">
    <subcellularLocation>
        <location evidence="1">Vacuole</location>
    </subcellularLocation>
</comment>
<comment type="caution">
    <text evidence="6">The sequence shown here is derived from an EMBL/GenBank/DDBJ whole genome shotgun (WGS) entry which is preliminary data.</text>
</comment>
<dbReference type="PANTHER" id="PTHR10426:SF68">
    <property type="entry name" value="OS07G0614000 PROTEIN"/>
    <property type="match status" value="1"/>
</dbReference>
<dbReference type="Pfam" id="PF20067">
    <property type="entry name" value="SSL_N"/>
    <property type="match status" value="1"/>
</dbReference>
<dbReference type="Gene3D" id="2.120.10.30">
    <property type="entry name" value="TolB, C-terminal domain"/>
    <property type="match status" value="1"/>
</dbReference>
<dbReference type="SUPFAM" id="SSF63829">
    <property type="entry name" value="Calcium-dependent phosphotriesterase"/>
    <property type="match status" value="1"/>
</dbReference>
<dbReference type="GO" id="GO:0012505">
    <property type="term" value="C:endomembrane system"/>
    <property type="evidence" value="ECO:0007669"/>
    <property type="project" value="TreeGrafter"/>
</dbReference>
<feature type="domain" description="Strictosidine synthase conserved region" evidence="5">
    <location>
        <begin position="151"/>
        <end position="233"/>
    </location>
</feature>
<evidence type="ECO:0000313" key="6">
    <source>
        <dbReference type="EMBL" id="RDX69396.1"/>
    </source>
</evidence>
<dbReference type="FunFam" id="2.120.10.30:FF:000066">
    <property type="entry name" value="ABC transporter permease protein"/>
    <property type="match status" value="1"/>
</dbReference>
<evidence type="ECO:0000256" key="3">
    <source>
        <dbReference type="ARBA" id="ARBA00022554"/>
    </source>
</evidence>
<dbReference type="InterPro" id="IPR018119">
    <property type="entry name" value="Strictosidine_synth_cons-reg"/>
</dbReference>
<accession>A0A371ETT7</accession>
<dbReference type="AlphaFoldDB" id="A0A371ETT7"/>
<name>A0A371ETT7_MUCPR</name>
<dbReference type="EMBL" id="QJKJ01012129">
    <property type="protein sequence ID" value="RDX69396.1"/>
    <property type="molecule type" value="Genomic_DNA"/>
</dbReference>
<dbReference type="InterPro" id="IPR011042">
    <property type="entry name" value="6-blade_b-propeller_TolB-like"/>
</dbReference>